<evidence type="ECO:0000313" key="7">
    <source>
        <dbReference type="Proteomes" id="UP000230069"/>
    </source>
</evidence>
<evidence type="ECO:0000256" key="3">
    <source>
        <dbReference type="PROSITE-ProRule" id="PRU00266"/>
    </source>
</evidence>
<evidence type="ECO:0000259" key="5">
    <source>
        <dbReference type="PROSITE" id="PS50142"/>
    </source>
</evidence>
<dbReference type="SUPFAM" id="SSF54768">
    <property type="entry name" value="dsRNA-binding domain-like"/>
    <property type="match status" value="2"/>
</dbReference>
<sequence>QALGDLVESSVGAILLDSGFNLNLVWKIMLAFLDPIMSFSSLQLNPVRELTELCQSRNWELQFSIKKRGGGGGGFIVDACVNGNSVHSTGCGTNLSKKAAMRTAARAIFLKLKAEGFLPKKSKSLEKLLKSYVKEEAKLIGYDETPTREVLLDAIQLDNLQIQEHPPTSCNTPHINPTNKRPIANEAPENHCRKSAVDKSPVTNLQNGGIPPSISNVSRLFELCTVKYWKPPMFECVKEEGLGHLKLFTFKVTVEIIEDKCTMLECFSDPRPKKKAAQELAAEGALWYLQHQGYLCKDK</sequence>
<evidence type="ECO:0008006" key="8">
    <source>
        <dbReference type="Google" id="ProtNLM"/>
    </source>
</evidence>
<keyword evidence="2 3" id="KW-0694">RNA-binding</keyword>
<accession>A0A2G5F879</accession>
<dbReference type="PANTHER" id="PTHR14950">
    <property type="entry name" value="DICER-RELATED"/>
    <property type="match status" value="1"/>
</dbReference>
<dbReference type="GO" id="GO:0003723">
    <property type="term" value="F:RNA binding"/>
    <property type="evidence" value="ECO:0007669"/>
    <property type="project" value="UniProtKB-UniRule"/>
</dbReference>
<name>A0A2G5F879_AQUCA</name>
<feature type="domain" description="DRBM" evidence="4">
    <location>
        <begin position="215"/>
        <end position="291"/>
    </location>
</feature>
<dbReference type="InterPro" id="IPR014720">
    <property type="entry name" value="dsRBD_dom"/>
</dbReference>
<evidence type="ECO:0000256" key="1">
    <source>
        <dbReference type="ARBA" id="ARBA00022801"/>
    </source>
</evidence>
<feature type="non-terminal residue" evidence="6">
    <location>
        <position position="1"/>
    </location>
</feature>
<organism evidence="6 7">
    <name type="scientific">Aquilegia coerulea</name>
    <name type="common">Rocky mountain columbine</name>
    <dbReference type="NCBI Taxonomy" id="218851"/>
    <lineage>
        <taxon>Eukaryota</taxon>
        <taxon>Viridiplantae</taxon>
        <taxon>Streptophyta</taxon>
        <taxon>Embryophyta</taxon>
        <taxon>Tracheophyta</taxon>
        <taxon>Spermatophyta</taxon>
        <taxon>Magnoliopsida</taxon>
        <taxon>Ranunculales</taxon>
        <taxon>Ranunculaceae</taxon>
        <taxon>Thalictroideae</taxon>
        <taxon>Aquilegia</taxon>
    </lineage>
</organism>
<proteinExistence type="predicted"/>
<dbReference type="EMBL" id="KZ305019">
    <property type="protein sequence ID" value="PIA64214.1"/>
    <property type="molecule type" value="Genomic_DNA"/>
</dbReference>
<dbReference type="Gene3D" id="3.30.160.20">
    <property type="match status" value="2"/>
</dbReference>
<dbReference type="GO" id="GO:0004525">
    <property type="term" value="F:ribonuclease III activity"/>
    <property type="evidence" value="ECO:0007669"/>
    <property type="project" value="InterPro"/>
</dbReference>
<reference evidence="6 7" key="1">
    <citation type="submission" date="2017-09" db="EMBL/GenBank/DDBJ databases">
        <title>WGS assembly of Aquilegia coerulea Goldsmith.</title>
        <authorList>
            <person name="Hodges S."/>
            <person name="Kramer E."/>
            <person name="Nordborg M."/>
            <person name="Tomkins J."/>
            <person name="Borevitz J."/>
            <person name="Derieg N."/>
            <person name="Yan J."/>
            <person name="Mihaltcheva S."/>
            <person name="Hayes R.D."/>
            <person name="Rokhsar D."/>
        </authorList>
    </citation>
    <scope>NUCLEOTIDE SEQUENCE [LARGE SCALE GENOMIC DNA]</scope>
    <source>
        <strain evidence="7">cv. Goldsmith</strain>
    </source>
</reference>
<dbReference type="GO" id="GO:0005634">
    <property type="term" value="C:nucleus"/>
    <property type="evidence" value="ECO:0007669"/>
    <property type="project" value="TreeGrafter"/>
</dbReference>
<keyword evidence="1" id="KW-0378">Hydrolase</keyword>
<protein>
    <recommendedName>
        <fullName evidence="8">DRBM domain-containing protein</fullName>
    </recommendedName>
</protein>
<feature type="domain" description="RNase III" evidence="5">
    <location>
        <begin position="1"/>
        <end position="19"/>
    </location>
</feature>
<dbReference type="InterPro" id="IPR000999">
    <property type="entry name" value="RNase_III_dom"/>
</dbReference>
<dbReference type="PROSITE" id="PS50137">
    <property type="entry name" value="DS_RBD"/>
    <property type="match status" value="2"/>
</dbReference>
<dbReference type="OrthoDB" id="6513042at2759"/>
<dbReference type="Pfam" id="PF14709">
    <property type="entry name" value="DND1_DSRM"/>
    <property type="match status" value="1"/>
</dbReference>
<dbReference type="PROSITE" id="PS50142">
    <property type="entry name" value="RNASE_3_2"/>
    <property type="match status" value="1"/>
</dbReference>
<dbReference type="GO" id="GO:0005737">
    <property type="term" value="C:cytoplasm"/>
    <property type="evidence" value="ECO:0007669"/>
    <property type="project" value="TreeGrafter"/>
</dbReference>
<feature type="domain" description="DRBM" evidence="4">
    <location>
        <begin position="45"/>
        <end position="114"/>
    </location>
</feature>
<dbReference type="InterPro" id="IPR036389">
    <property type="entry name" value="RNase_III_sf"/>
</dbReference>
<gene>
    <name evidence="6" type="ORF">AQUCO_00201472v1</name>
</gene>
<keyword evidence="7" id="KW-1185">Reference proteome</keyword>
<dbReference type="Gene3D" id="1.10.1520.10">
    <property type="entry name" value="Ribonuclease III domain"/>
    <property type="match status" value="1"/>
</dbReference>
<dbReference type="PANTHER" id="PTHR14950:SF15">
    <property type="entry name" value="DICER-LIKE PROTEIN 4"/>
    <property type="match status" value="1"/>
</dbReference>
<dbReference type="Proteomes" id="UP000230069">
    <property type="component" value="Unassembled WGS sequence"/>
</dbReference>
<evidence type="ECO:0000259" key="4">
    <source>
        <dbReference type="PROSITE" id="PS50137"/>
    </source>
</evidence>
<evidence type="ECO:0000256" key="2">
    <source>
        <dbReference type="ARBA" id="ARBA00022884"/>
    </source>
</evidence>
<evidence type="ECO:0000313" key="6">
    <source>
        <dbReference type="EMBL" id="PIA64214.1"/>
    </source>
</evidence>
<dbReference type="SMART" id="SM00358">
    <property type="entry name" value="DSRM"/>
    <property type="match status" value="2"/>
</dbReference>
<dbReference type="AlphaFoldDB" id="A0A2G5F879"/>
<dbReference type="GO" id="GO:0030422">
    <property type="term" value="P:siRNA processing"/>
    <property type="evidence" value="ECO:0007669"/>
    <property type="project" value="TreeGrafter"/>
</dbReference>
<dbReference type="Pfam" id="PF00035">
    <property type="entry name" value="dsrm"/>
    <property type="match status" value="1"/>
</dbReference>